<reference evidence="4 5" key="1">
    <citation type="journal article" date="2019" name="Microbiol. Resour. Announc.">
        <title>Draft Genome Sequence of the Most Traditional epsilon-Poly-l-Lysine Producer, Streptomyces albulus NBRC14147.</title>
        <authorList>
            <person name="Yamanaka K."/>
            <person name="Hamano Y."/>
        </authorList>
    </citation>
    <scope>NUCLEOTIDE SEQUENCE [LARGE SCALE GENOMIC DNA]</scope>
    <source>
        <strain evidence="4 5">NBRC 14147</strain>
    </source>
</reference>
<dbReference type="Proteomes" id="UP000288351">
    <property type="component" value="Unassembled WGS sequence"/>
</dbReference>
<dbReference type="Pfam" id="PF12802">
    <property type="entry name" value="MarR_2"/>
    <property type="match status" value="1"/>
</dbReference>
<dbReference type="InterPro" id="IPR036390">
    <property type="entry name" value="WH_DNA-bd_sf"/>
</dbReference>
<dbReference type="InterPro" id="IPR039422">
    <property type="entry name" value="MarR/SlyA-like"/>
</dbReference>
<sequence length="143" mass="15827">MDCRQDGLGSLTFMVRKVWLNMRSAIAAELKAFGLSTPQYATLLMADAQPGMSAADVAREVASSRQAANEMLASLELEGLIERRPNPTDRRSHQIHVTESGRARLAEARIAVDRREAELEAAFTPEQRSAVRDWLEGISEACR</sequence>
<organism evidence="4 5">
    <name type="scientific">Streptomyces noursei</name>
    <name type="common">Streptomyces albulus</name>
    <dbReference type="NCBI Taxonomy" id="1971"/>
    <lineage>
        <taxon>Bacteria</taxon>
        <taxon>Bacillati</taxon>
        <taxon>Actinomycetota</taxon>
        <taxon>Actinomycetes</taxon>
        <taxon>Kitasatosporales</taxon>
        <taxon>Streptomycetaceae</taxon>
        <taxon>Streptomyces</taxon>
    </lineage>
</organism>
<keyword evidence="2" id="KW-0238">DNA-binding</keyword>
<dbReference type="EMBL" id="BHXC01000006">
    <property type="protein sequence ID" value="GCB89185.1"/>
    <property type="molecule type" value="Genomic_DNA"/>
</dbReference>
<keyword evidence="1" id="KW-0805">Transcription regulation</keyword>
<proteinExistence type="predicted"/>
<keyword evidence="3" id="KW-0804">Transcription</keyword>
<dbReference type="InterPro" id="IPR036388">
    <property type="entry name" value="WH-like_DNA-bd_sf"/>
</dbReference>
<dbReference type="PROSITE" id="PS50995">
    <property type="entry name" value="HTH_MARR_2"/>
    <property type="match status" value="1"/>
</dbReference>
<dbReference type="AlphaFoldDB" id="A0A059W106"/>
<dbReference type="Gene3D" id="1.10.10.10">
    <property type="entry name" value="Winged helix-like DNA-binding domain superfamily/Winged helix DNA-binding domain"/>
    <property type="match status" value="1"/>
</dbReference>
<dbReference type="GO" id="GO:0003700">
    <property type="term" value="F:DNA-binding transcription factor activity"/>
    <property type="evidence" value="ECO:0007669"/>
    <property type="project" value="InterPro"/>
</dbReference>
<dbReference type="STRING" id="68570.DC74_1054"/>
<comment type="caution">
    <text evidence="4">The sequence shown here is derived from an EMBL/GenBank/DDBJ whole genome shotgun (WGS) entry which is preliminary data.</text>
</comment>
<protein>
    <submittedName>
        <fullName evidence="4">Putative HTH-type transcriptional regulator MarR</fullName>
    </submittedName>
</protein>
<dbReference type="InterPro" id="IPR023187">
    <property type="entry name" value="Tscrpt_reg_MarR-type_CS"/>
</dbReference>
<dbReference type="eggNOG" id="COG1846">
    <property type="taxonomic scope" value="Bacteria"/>
</dbReference>
<dbReference type="PANTHER" id="PTHR33164">
    <property type="entry name" value="TRANSCRIPTIONAL REGULATOR, MARR FAMILY"/>
    <property type="match status" value="1"/>
</dbReference>
<gene>
    <name evidence="4" type="ORF">SALB_01859</name>
</gene>
<evidence type="ECO:0000313" key="5">
    <source>
        <dbReference type="Proteomes" id="UP000288351"/>
    </source>
</evidence>
<dbReference type="GO" id="GO:0003677">
    <property type="term" value="F:DNA binding"/>
    <property type="evidence" value="ECO:0007669"/>
    <property type="project" value="UniProtKB-KW"/>
</dbReference>
<evidence type="ECO:0000256" key="2">
    <source>
        <dbReference type="ARBA" id="ARBA00023125"/>
    </source>
</evidence>
<accession>A0A059W106</accession>
<evidence type="ECO:0000313" key="4">
    <source>
        <dbReference type="EMBL" id="GCB89185.1"/>
    </source>
</evidence>
<evidence type="ECO:0000256" key="3">
    <source>
        <dbReference type="ARBA" id="ARBA00023163"/>
    </source>
</evidence>
<name>A0A059W106_STRNR</name>
<dbReference type="PANTHER" id="PTHR33164:SF43">
    <property type="entry name" value="HTH-TYPE TRANSCRIPTIONAL REPRESSOR YETL"/>
    <property type="match status" value="1"/>
</dbReference>
<dbReference type="PROSITE" id="PS01117">
    <property type="entry name" value="HTH_MARR_1"/>
    <property type="match status" value="1"/>
</dbReference>
<dbReference type="GO" id="GO:0006950">
    <property type="term" value="P:response to stress"/>
    <property type="evidence" value="ECO:0007669"/>
    <property type="project" value="TreeGrafter"/>
</dbReference>
<dbReference type="SUPFAM" id="SSF46785">
    <property type="entry name" value="Winged helix' DNA-binding domain"/>
    <property type="match status" value="1"/>
</dbReference>
<dbReference type="SMART" id="SM00347">
    <property type="entry name" value="HTH_MARR"/>
    <property type="match status" value="1"/>
</dbReference>
<evidence type="ECO:0000256" key="1">
    <source>
        <dbReference type="ARBA" id="ARBA00023015"/>
    </source>
</evidence>
<dbReference type="InterPro" id="IPR000835">
    <property type="entry name" value="HTH_MarR-typ"/>
</dbReference>
<dbReference type="RefSeq" id="WP_016573827.1">
    <property type="nucleotide sequence ID" value="NZ_BHXC01000006.1"/>
</dbReference>